<evidence type="ECO:0000259" key="5">
    <source>
        <dbReference type="Pfam" id="PF00724"/>
    </source>
</evidence>
<dbReference type="Proteomes" id="UP000308671">
    <property type="component" value="Unassembled WGS sequence"/>
</dbReference>
<comment type="caution">
    <text evidence="6">The sequence shown here is derived from an EMBL/GenBank/DDBJ whole genome shotgun (WGS) entry which is preliminary data.</text>
</comment>
<evidence type="ECO:0000256" key="1">
    <source>
        <dbReference type="ARBA" id="ARBA00005979"/>
    </source>
</evidence>
<evidence type="ECO:0000256" key="2">
    <source>
        <dbReference type="ARBA" id="ARBA00022630"/>
    </source>
</evidence>
<proteinExistence type="inferred from homology"/>
<dbReference type="Pfam" id="PF00724">
    <property type="entry name" value="Oxidored_FMN"/>
    <property type="match status" value="1"/>
</dbReference>
<dbReference type="PANTHER" id="PTHR43656:SF5">
    <property type="entry name" value="NADH:FLAVIN OXIDOREDUCTASE_NADH OXIDASE N-TERMINAL DOMAIN-CONTAINING PROTEIN"/>
    <property type="match status" value="1"/>
</dbReference>
<dbReference type="OrthoDB" id="1663137at2759"/>
<dbReference type="AlphaFoldDB" id="A0A4S8QH88"/>
<keyword evidence="2" id="KW-0285">Flavoprotein</keyword>
<dbReference type="SUPFAM" id="SSF51395">
    <property type="entry name" value="FMN-linked oxidoreductases"/>
    <property type="match status" value="1"/>
</dbReference>
<keyword evidence="4" id="KW-0560">Oxidoreductase</keyword>
<evidence type="ECO:0000256" key="3">
    <source>
        <dbReference type="ARBA" id="ARBA00022643"/>
    </source>
</evidence>
<reference evidence="6 7" key="1">
    <citation type="submission" date="2017-12" db="EMBL/GenBank/DDBJ databases">
        <title>Comparative genomics of Botrytis spp.</title>
        <authorList>
            <person name="Valero-Jimenez C.A."/>
            <person name="Tapia P."/>
            <person name="Veloso J."/>
            <person name="Silva-Moreno E."/>
            <person name="Staats M."/>
            <person name="Valdes J.H."/>
            <person name="Van Kan J.A.L."/>
        </authorList>
    </citation>
    <scope>NUCLEOTIDE SEQUENCE [LARGE SCALE GENOMIC DNA]</scope>
    <source>
        <strain evidence="6 7">MUCL435</strain>
    </source>
</reference>
<protein>
    <recommendedName>
        <fullName evidence="5">NADH:flavin oxidoreductase/NADH oxidase N-terminal domain-containing protein</fullName>
    </recommendedName>
</protein>
<evidence type="ECO:0000313" key="6">
    <source>
        <dbReference type="EMBL" id="THV43790.1"/>
    </source>
</evidence>
<dbReference type="Gene3D" id="3.20.20.70">
    <property type="entry name" value="Aldolase class I"/>
    <property type="match status" value="1"/>
</dbReference>
<dbReference type="GO" id="GO:0010181">
    <property type="term" value="F:FMN binding"/>
    <property type="evidence" value="ECO:0007669"/>
    <property type="project" value="InterPro"/>
</dbReference>
<comment type="similarity">
    <text evidence="1">Belongs to the NADH:flavin oxidoreductase/NADH oxidase family.</text>
</comment>
<dbReference type="InterPro" id="IPR051799">
    <property type="entry name" value="NADH_flavin_oxidoreductase"/>
</dbReference>
<gene>
    <name evidence="6" type="ORF">BGAL_0923g00020</name>
</gene>
<dbReference type="InterPro" id="IPR001155">
    <property type="entry name" value="OxRdtase_FMN_N"/>
</dbReference>
<evidence type="ECO:0000313" key="7">
    <source>
        <dbReference type="Proteomes" id="UP000308671"/>
    </source>
</evidence>
<sequence>MTSRFHSDNVDVSPLGVPLHFETGQLQSSNRFLKAALSERMSSWSPTNLSARGIPSPNLVNLYRRWGESAFGMIVTGNIMIAYDQLEAAGNMIIDLENPFNGERFEAFKQLASVAKQHGSLVVGQIGHPGRQALESLQPDPISASDVQLVMDKLRSFAKPHPASRNEIHNIICRFVHAAVYLQKAGYDGIQLHAAHGYLLAQFLSQTTNKRTDEFGGSLENRARIIVEIAQAIRKAIPPPGFIVGIKINSVEFQTHGITPREAKELCMVLEQANFDFVELSGGTYESLAFQHKQESSQKREAFFLEFAQLIAPTLKKTRIYLTGGFVTVSGMVRALETVDGVGLGRSIAQEPRLPRCLLAKSVRGVIKQQIDPQDFTKTALAAGSQMLQIAKDEEPIDLSDEKNLRVFMQAVAEWVRNVRNDSGSTNAIGYVPLPNDQSYNSKI</sequence>
<evidence type="ECO:0000256" key="4">
    <source>
        <dbReference type="ARBA" id="ARBA00023002"/>
    </source>
</evidence>
<feature type="domain" description="NADH:flavin oxidoreductase/NADH oxidase N-terminal" evidence="5">
    <location>
        <begin position="40"/>
        <end position="356"/>
    </location>
</feature>
<dbReference type="PANTHER" id="PTHR43656">
    <property type="entry name" value="BINDING OXIDOREDUCTASE, PUTATIVE (AFU_ORTHOLOGUE AFUA_2G08260)-RELATED"/>
    <property type="match status" value="1"/>
</dbReference>
<name>A0A4S8QH88_9HELO</name>
<dbReference type="GO" id="GO:0016491">
    <property type="term" value="F:oxidoreductase activity"/>
    <property type="evidence" value="ECO:0007669"/>
    <property type="project" value="UniProtKB-KW"/>
</dbReference>
<dbReference type="EMBL" id="PQXL01000918">
    <property type="protein sequence ID" value="THV43790.1"/>
    <property type="molecule type" value="Genomic_DNA"/>
</dbReference>
<accession>A0A4S8QH88</accession>
<dbReference type="InterPro" id="IPR013785">
    <property type="entry name" value="Aldolase_TIM"/>
</dbReference>
<organism evidence="6 7">
    <name type="scientific">Botrytis galanthina</name>
    <dbReference type="NCBI Taxonomy" id="278940"/>
    <lineage>
        <taxon>Eukaryota</taxon>
        <taxon>Fungi</taxon>
        <taxon>Dikarya</taxon>
        <taxon>Ascomycota</taxon>
        <taxon>Pezizomycotina</taxon>
        <taxon>Leotiomycetes</taxon>
        <taxon>Helotiales</taxon>
        <taxon>Sclerotiniaceae</taxon>
        <taxon>Botrytis</taxon>
    </lineage>
</organism>
<keyword evidence="3" id="KW-0288">FMN</keyword>
<keyword evidence="7" id="KW-1185">Reference proteome</keyword>
<dbReference type="CDD" id="cd04733">
    <property type="entry name" value="OYE_like_2_FMN"/>
    <property type="match status" value="1"/>
</dbReference>